<keyword evidence="3" id="KW-1185">Reference proteome</keyword>
<dbReference type="EMBL" id="BAABME010004923">
    <property type="protein sequence ID" value="GAA0164012.1"/>
    <property type="molecule type" value="Genomic_DNA"/>
</dbReference>
<evidence type="ECO:0000259" key="1">
    <source>
        <dbReference type="Pfam" id="PF03478"/>
    </source>
</evidence>
<dbReference type="PANTHER" id="PTHR44259:SF93">
    <property type="entry name" value="PROTEIN, PUTATIVE (DUF295)-RELATED"/>
    <property type="match status" value="1"/>
</dbReference>
<evidence type="ECO:0000313" key="3">
    <source>
        <dbReference type="Proteomes" id="UP001454036"/>
    </source>
</evidence>
<feature type="domain" description="KIB1-4 beta-propeller" evidence="1">
    <location>
        <begin position="11"/>
        <end position="196"/>
    </location>
</feature>
<dbReference type="Pfam" id="PF03478">
    <property type="entry name" value="Beta-prop_KIB1-4"/>
    <property type="match status" value="1"/>
</dbReference>
<organism evidence="2 3">
    <name type="scientific">Lithospermum erythrorhizon</name>
    <name type="common">Purple gromwell</name>
    <name type="synonym">Lithospermum officinale var. erythrorhizon</name>
    <dbReference type="NCBI Taxonomy" id="34254"/>
    <lineage>
        <taxon>Eukaryota</taxon>
        <taxon>Viridiplantae</taxon>
        <taxon>Streptophyta</taxon>
        <taxon>Embryophyta</taxon>
        <taxon>Tracheophyta</taxon>
        <taxon>Spermatophyta</taxon>
        <taxon>Magnoliopsida</taxon>
        <taxon>eudicotyledons</taxon>
        <taxon>Gunneridae</taxon>
        <taxon>Pentapetalae</taxon>
        <taxon>asterids</taxon>
        <taxon>lamiids</taxon>
        <taxon>Boraginales</taxon>
        <taxon>Boraginaceae</taxon>
        <taxon>Boraginoideae</taxon>
        <taxon>Lithospermeae</taxon>
        <taxon>Lithospermum</taxon>
    </lineage>
</organism>
<dbReference type="InterPro" id="IPR050942">
    <property type="entry name" value="F-box_BR-signaling"/>
</dbReference>
<reference evidence="2 3" key="1">
    <citation type="submission" date="2024-01" db="EMBL/GenBank/DDBJ databases">
        <title>The complete chloroplast genome sequence of Lithospermum erythrorhizon: insights into the phylogenetic relationship among Boraginaceae species and the maternal lineages of purple gromwells.</title>
        <authorList>
            <person name="Okada T."/>
            <person name="Watanabe K."/>
        </authorList>
    </citation>
    <scope>NUCLEOTIDE SEQUENCE [LARGE SCALE GENOMIC DNA]</scope>
</reference>
<dbReference type="PANTHER" id="PTHR44259">
    <property type="entry name" value="OS07G0183000 PROTEIN-RELATED"/>
    <property type="match status" value="1"/>
</dbReference>
<dbReference type="Proteomes" id="UP001454036">
    <property type="component" value="Unassembled WGS sequence"/>
</dbReference>
<evidence type="ECO:0000313" key="2">
    <source>
        <dbReference type="EMBL" id="GAA0164012.1"/>
    </source>
</evidence>
<dbReference type="AlphaFoldDB" id="A0AAV3QLW3"/>
<name>A0AAV3QLW3_LITER</name>
<sequence length="245" mass="28224">MRIKTGGRPDNFVAKVILSADPSVSPNDFYVAAIYEDQHELALLKFGEKSWRYIQEYPRRQRHLRVPGTDMIFHRVPQEPILPYPNQIICYTDIDQGDVQYLVESSQGDLLLVQRIHDNGFQVYKVILPNQASNNNIGRVELEKLASLGGDALFIGDNHSMAIPATKRPPGCKPDTVYFSSGCVEWYFTLDIGVYNIKDGSFDMHYQQELKQQNMPPPIYIIPPPYFTSFIHNFTYSYKYNFNTE</sequence>
<comment type="caution">
    <text evidence="2">The sequence shown here is derived from an EMBL/GenBank/DDBJ whole genome shotgun (WGS) entry which is preliminary data.</text>
</comment>
<gene>
    <name evidence="2" type="ORF">LIER_19743</name>
</gene>
<proteinExistence type="predicted"/>
<protein>
    <recommendedName>
        <fullName evidence="1">KIB1-4 beta-propeller domain-containing protein</fullName>
    </recommendedName>
</protein>
<dbReference type="InterPro" id="IPR005174">
    <property type="entry name" value="KIB1-4_b-propeller"/>
</dbReference>
<accession>A0AAV3QLW3</accession>